<proteinExistence type="predicted"/>
<sequence>MNNHQKSTFYPLGNLFSGIQQSFRRVKLDIGNRSYLYQGL</sequence>
<accession>A0A8H8XFK2</accession>
<dbReference type="AlphaFoldDB" id="A0A8H8XFK2"/>
<name>A0A8H8XFK2_9GAMM</name>
<gene>
    <name evidence="1" type="ORF">THERMOS_1476</name>
</gene>
<protein>
    <submittedName>
        <fullName evidence="1">Uncharacterized protein</fullName>
    </submittedName>
</protein>
<evidence type="ECO:0000313" key="2">
    <source>
        <dbReference type="Proteomes" id="UP000643672"/>
    </source>
</evidence>
<evidence type="ECO:0000313" key="1">
    <source>
        <dbReference type="EMBL" id="CAB5501903.1"/>
    </source>
</evidence>
<dbReference type="RefSeq" id="WP_273543773.1">
    <property type="nucleotide sequence ID" value="NZ_CAESAQ020000076.1"/>
</dbReference>
<dbReference type="Proteomes" id="UP000643672">
    <property type="component" value="Unassembled WGS sequence"/>
</dbReference>
<comment type="caution">
    <text evidence="1">The sequence shown here is derived from an EMBL/GenBank/DDBJ whole genome shotgun (WGS) entry which is preliminary data.</text>
</comment>
<dbReference type="EMBL" id="CAESAQ020000076">
    <property type="protein sequence ID" value="CAB5501903.1"/>
    <property type="molecule type" value="Genomic_DNA"/>
</dbReference>
<keyword evidence="2" id="KW-1185">Reference proteome</keyword>
<reference evidence="1 2" key="1">
    <citation type="submission" date="2020-05" db="EMBL/GenBank/DDBJ databases">
        <authorList>
            <person name="Petersen J."/>
            <person name="Sayavedra L."/>
        </authorList>
    </citation>
    <scope>NUCLEOTIDE SEQUENCE [LARGE SCALE GENOMIC DNA]</scope>
    <source>
        <strain evidence="1">B thermophilus SOXS</strain>
    </source>
</reference>
<organism evidence="1 2">
    <name type="scientific">Bathymodiolus thermophilus thioautotrophic gill symbiont</name>
    <dbReference type="NCBI Taxonomy" id="2360"/>
    <lineage>
        <taxon>Bacteria</taxon>
        <taxon>Pseudomonadati</taxon>
        <taxon>Pseudomonadota</taxon>
        <taxon>Gammaproteobacteria</taxon>
        <taxon>sulfur-oxidizing symbionts</taxon>
    </lineage>
</organism>